<dbReference type="PROSITE" id="PS50109">
    <property type="entry name" value="HIS_KIN"/>
    <property type="match status" value="1"/>
</dbReference>
<evidence type="ECO:0000256" key="5">
    <source>
        <dbReference type="ARBA" id="ARBA00022553"/>
    </source>
</evidence>
<dbReference type="SMART" id="SM00091">
    <property type="entry name" value="PAS"/>
    <property type="match status" value="2"/>
</dbReference>
<dbReference type="GO" id="GO:0005886">
    <property type="term" value="C:plasma membrane"/>
    <property type="evidence" value="ECO:0007669"/>
    <property type="project" value="UniProtKB-SubCell"/>
</dbReference>
<comment type="subcellular location">
    <subcellularLocation>
        <location evidence="3">Cell membrane</location>
    </subcellularLocation>
    <subcellularLocation>
        <location evidence="2">Membrane</location>
        <topology evidence="2">Multi-pass membrane protein</topology>
    </subcellularLocation>
</comment>
<dbReference type="InterPro" id="IPR003661">
    <property type="entry name" value="HisK_dim/P_dom"/>
</dbReference>
<dbReference type="PRINTS" id="PR00344">
    <property type="entry name" value="BCTRLSENSOR"/>
</dbReference>
<dbReference type="InterPro" id="IPR000014">
    <property type="entry name" value="PAS"/>
</dbReference>
<keyword evidence="9 16" id="KW-0418">Kinase</keyword>
<evidence type="ECO:0000256" key="1">
    <source>
        <dbReference type="ARBA" id="ARBA00000085"/>
    </source>
</evidence>
<evidence type="ECO:0000256" key="4">
    <source>
        <dbReference type="ARBA" id="ARBA00012438"/>
    </source>
</evidence>
<dbReference type="InterPro" id="IPR005467">
    <property type="entry name" value="His_kinase_dom"/>
</dbReference>
<dbReference type="SMART" id="SM00388">
    <property type="entry name" value="HisKA"/>
    <property type="match status" value="1"/>
</dbReference>
<keyword evidence="11" id="KW-1133">Transmembrane helix</keyword>
<comment type="caution">
    <text evidence="16">The sequence shown here is derived from an EMBL/GenBank/DDBJ whole genome shotgun (WGS) entry which is preliminary data.</text>
</comment>
<gene>
    <name evidence="16" type="ORF">IE331_07555</name>
</gene>
<dbReference type="Pfam" id="PF00512">
    <property type="entry name" value="HisKA"/>
    <property type="match status" value="1"/>
</dbReference>
<evidence type="ECO:0000256" key="12">
    <source>
        <dbReference type="ARBA" id="ARBA00023012"/>
    </source>
</evidence>
<dbReference type="GO" id="GO:0005524">
    <property type="term" value="F:ATP binding"/>
    <property type="evidence" value="ECO:0007669"/>
    <property type="project" value="UniProtKB-KW"/>
</dbReference>
<dbReference type="GO" id="GO:0030295">
    <property type="term" value="F:protein kinase activator activity"/>
    <property type="evidence" value="ECO:0007669"/>
    <property type="project" value="TreeGrafter"/>
</dbReference>
<dbReference type="Gene3D" id="3.30.565.10">
    <property type="entry name" value="Histidine kinase-like ATPase, C-terminal domain"/>
    <property type="match status" value="1"/>
</dbReference>
<organism evidence="16 17">
    <name type="scientific">Nocardioides donggukensis</name>
    <dbReference type="NCBI Taxonomy" id="2774019"/>
    <lineage>
        <taxon>Bacteria</taxon>
        <taxon>Bacillati</taxon>
        <taxon>Actinomycetota</taxon>
        <taxon>Actinomycetes</taxon>
        <taxon>Propionibacteriales</taxon>
        <taxon>Nocardioidaceae</taxon>
        <taxon>Nocardioides</taxon>
    </lineage>
</organism>
<dbReference type="EC" id="2.7.13.3" evidence="4"/>
<evidence type="ECO:0000313" key="16">
    <source>
        <dbReference type="EMBL" id="MBD8869476.1"/>
    </source>
</evidence>
<dbReference type="Gene3D" id="3.30.450.20">
    <property type="entry name" value="PAS domain"/>
    <property type="match status" value="1"/>
</dbReference>
<dbReference type="InterPro" id="IPR036890">
    <property type="entry name" value="HATPase_C_sf"/>
</dbReference>
<dbReference type="InterPro" id="IPR004358">
    <property type="entry name" value="Sig_transdc_His_kin-like_C"/>
</dbReference>
<dbReference type="SUPFAM" id="SSF55874">
    <property type="entry name" value="ATPase domain of HSP90 chaperone/DNA topoisomerase II/histidine kinase"/>
    <property type="match status" value="1"/>
</dbReference>
<feature type="domain" description="Histidine kinase" evidence="15">
    <location>
        <begin position="130"/>
        <end position="350"/>
    </location>
</feature>
<dbReference type="InterPro" id="IPR003594">
    <property type="entry name" value="HATPase_dom"/>
</dbReference>
<keyword evidence="10" id="KW-0067">ATP-binding</keyword>
<evidence type="ECO:0000259" key="15">
    <source>
        <dbReference type="PROSITE" id="PS50109"/>
    </source>
</evidence>
<evidence type="ECO:0000256" key="14">
    <source>
        <dbReference type="ARBA" id="ARBA00039401"/>
    </source>
</evidence>
<evidence type="ECO:0000256" key="10">
    <source>
        <dbReference type="ARBA" id="ARBA00022840"/>
    </source>
</evidence>
<dbReference type="GO" id="GO:0007234">
    <property type="term" value="P:osmosensory signaling via phosphorelay pathway"/>
    <property type="evidence" value="ECO:0007669"/>
    <property type="project" value="TreeGrafter"/>
</dbReference>
<evidence type="ECO:0000256" key="2">
    <source>
        <dbReference type="ARBA" id="ARBA00004141"/>
    </source>
</evidence>
<sequence>MAAPPGDGSGQPSDPARRAAFDLSPVPTAILSLPDLQVVEVNAAFATLLGRRRPTDLVGEPASALVDPVDVVVPRARRAPSVGRSRRVRLRPAGGTVLVVDATMSRVGVDEPFLVLHVLPERVGTGALYDLGQELSNPLTSVVGSLELLADGELGPLTADQARMVAAASRNAARLAAMTENLLSLDPEGVSRAHGRTADVDAVVQETVRRAEEADRGRHVVEVRPLGRRVLVDLPEDRLARVLTELLENAVTYTPAGGHVLVTTVEPNGDARGVVEVSVTDTGVGIPRAEHELVFERFTRASTGTMLRPNAAGLGLAAVRRCVEGFGGEVYLDSAVGVGSRFLLRLPRSGPAAAPDQG</sequence>
<keyword evidence="13" id="KW-0472">Membrane</keyword>
<evidence type="ECO:0000256" key="13">
    <source>
        <dbReference type="ARBA" id="ARBA00023136"/>
    </source>
</evidence>
<dbReference type="InterPro" id="IPR036097">
    <property type="entry name" value="HisK_dim/P_sf"/>
</dbReference>
<evidence type="ECO:0000256" key="6">
    <source>
        <dbReference type="ARBA" id="ARBA00022679"/>
    </source>
</evidence>
<dbReference type="CDD" id="cd00082">
    <property type="entry name" value="HisKA"/>
    <property type="match status" value="1"/>
</dbReference>
<dbReference type="PANTHER" id="PTHR42878">
    <property type="entry name" value="TWO-COMPONENT HISTIDINE KINASE"/>
    <property type="match status" value="1"/>
</dbReference>
<evidence type="ECO:0000256" key="3">
    <source>
        <dbReference type="ARBA" id="ARBA00004236"/>
    </source>
</evidence>
<dbReference type="AlphaFoldDB" id="A0A927Q2A1"/>
<dbReference type="RefSeq" id="WP_192142193.1">
    <property type="nucleotide sequence ID" value="NZ_JACYXZ010000002.1"/>
</dbReference>
<evidence type="ECO:0000256" key="7">
    <source>
        <dbReference type="ARBA" id="ARBA00022692"/>
    </source>
</evidence>
<dbReference type="Pfam" id="PF02518">
    <property type="entry name" value="HATPase_c"/>
    <property type="match status" value="1"/>
</dbReference>
<keyword evidence="8" id="KW-0547">Nucleotide-binding</keyword>
<keyword evidence="12" id="KW-0902">Two-component regulatory system</keyword>
<reference evidence="16" key="1">
    <citation type="submission" date="2020-09" db="EMBL/GenBank/DDBJ databases">
        <title>Nocardioides sp. strain MJB4 16S ribosomal RNA gene Genome sequencing and assembly.</title>
        <authorList>
            <person name="Kim I."/>
        </authorList>
    </citation>
    <scope>NUCLEOTIDE SEQUENCE</scope>
    <source>
        <strain evidence="16">MJB4</strain>
    </source>
</reference>
<dbReference type="PANTHER" id="PTHR42878:SF7">
    <property type="entry name" value="SENSOR HISTIDINE KINASE GLRK"/>
    <property type="match status" value="1"/>
</dbReference>
<dbReference type="InterPro" id="IPR035965">
    <property type="entry name" value="PAS-like_dom_sf"/>
</dbReference>
<keyword evidence="7" id="KW-0812">Transmembrane</keyword>
<evidence type="ECO:0000256" key="9">
    <source>
        <dbReference type="ARBA" id="ARBA00022777"/>
    </source>
</evidence>
<keyword evidence="6" id="KW-0808">Transferase</keyword>
<name>A0A927Q2A1_9ACTN</name>
<evidence type="ECO:0000313" key="17">
    <source>
        <dbReference type="Proteomes" id="UP000616839"/>
    </source>
</evidence>
<protein>
    <recommendedName>
        <fullName evidence="14">Sensor-like histidine kinase SenX3</fullName>
        <ecNumber evidence="4">2.7.13.3</ecNumber>
    </recommendedName>
</protein>
<dbReference type="Gene3D" id="1.10.287.130">
    <property type="match status" value="1"/>
</dbReference>
<evidence type="ECO:0000256" key="11">
    <source>
        <dbReference type="ARBA" id="ARBA00022989"/>
    </source>
</evidence>
<evidence type="ECO:0000256" key="8">
    <source>
        <dbReference type="ARBA" id="ARBA00022741"/>
    </source>
</evidence>
<accession>A0A927Q2A1</accession>
<dbReference type="GO" id="GO:0000156">
    <property type="term" value="F:phosphorelay response regulator activity"/>
    <property type="evidence" value="ECO:0007669"/>
    <property type="project" value="TreeGrafter"/>
</dbReference>
<dbReference type="Proteomes" id="UP000616839">
    <property type="component" value="Unassembled WGS sequence"/>
</dbReference>
<dbReference type="SUPFAM" id="SSF47384">
    <property type="entry name" value="Homodimeric domain of signal transducing histidine kinase"/>
    <property type="match status" value="1"/>
</dbReference>
<dbReference type="Pfam" id="PF13188">
    <property type="entry name" value="PAS_8"/>
    <property type="match status" value="1"/>
</dbReference>
<dbReference type="EMBL" id="JACYXZ010000002">
    <property type="protein sequence ID" value="MBD8869476.1"/>
    <property type="molecule type" value="Genomic_DNA"/>
</dbReference>
<dbReference type="SUPFAM" id="SSF55785">
    <property type="entry name" value="PYP-like sensor domain (PAS domain)"/>
    <property type="match status" value="1"/>
</dbReference>
<keyword evidence="17" id="KW-1185">Reference proteome</keyword>
<proteinExistence type="predicted"/>
<dbReference type="InterPro" id="IPR050351">
    <property type="entry name" value="BphY/WalK/GraS-like"/>
</dbReference>
<keyword evidence="5" id="KW-0597">Phosphoprotein</keyword>
<dbReference type="SMART" id="SM00387">
    <property type="entry name" value="HATPase_c"/>
    <property type="match status" value="1"/>
</dbReference>
<comment type="catalytic activity">
    <reaction evidence="1">
        <text>ATP + protein L-histidine = ADP + protein N-phospho-L-histidine.</text>
        <dbReference type="EC" id="2.7.13.3"/>
    </reaction>
</comment>
<dbReference type="GO" id="GO:0000155">
    <property type="term" value="F:phosphorelay sensor kinase activity"/>
    <property type="evidence" value="ECO:0007669"/>
    <property type="project" value="InterPro"/>
</dbReference>